<dbReference type="InterPro" id="IPR002155">
    <property type="entry name" value="Thiolase"/>
</dbReference>
<dbReference type="InterPro" id="IPR020615">
    <property type="entry name" value="Thiolase_acyl_enz_int_AS"/>
</dbReference>
<dbReference type="OrthoDB" id="9764892at2"/>
<comment type="similarity">
    <text evidence="1 7">Belongs to the thiolase-like superfamily. Thiolase family.</text>
</comment>
<dbReference type="PIRSF" id="PIRSF000429">
    <property type="entry name" value="Ac-CoA_Ac_transf"/>
    <property type="match status" value="1"/>
</dbReference>
<dbReference type="GO" id="GO:0003985">
    <property type="term" value="F:acetyl-CoA C-acetyltransferase activity"/>
    <property type="evidence" value="ECO:0007669"/>
    <property type="project" value="UniProtKB-EC"/>
</dbReference>
<dbReference type="NCBIfam" id="TIGR01930">
    <property type="entry name" value="AcCoA-C-Actrans"/>
    <property type="match status" value="1"/>
</dbReference>
<dbReference type="FunFam" id="3.40.47.10:FF:000010">
    <property type="entry name" value="Acetyl-CoA acetyltransferase (Thiolase)"/>
    <property type="match status" value="1"/>
</dbReference>
<dbReference type="Gene3D" id="3.40.47.10">
    <property type="match status" value="2"/>
</dbReference>
<evidence type="ECO:0000256" key="2">
    <source>
        <dbReference type="ARBA" id="ARBA00012705"/>
    </source>
</evidence>
<dbReference type="PANTHER" id="PTHR18919:SF107">
    <property type="entry name" value="ACETYL-COA ACETYLTRANSFERASE, CYTOSOLIC"/>
    <property type="match status" value="1"/>
</dbReference>
<dbReference type="Proteomes" id="UP000076268">
    <property type="component" value="Unassembled WGS sequence"/>
</dbReference>
<keyword evidence="3 7" id="KW-0808">Transferase</keyword>
<dbReference type="Pfam" id="PF02803">
    <property type="entry name" value="Thiolase_C"/>
    <property type="match status" value="1"/>
</dbReference>
<dbReference type="EC" id="2.3.1.9" evidence="2"/>
<dbReference type="InterPro" id="IPR020617">
    <property type="entry name" value="Thiolase_C"/>
</dbReference>
<evidence type="ECO:0000256" key="4">
    <source>
        <dbReference type="ARBA" id="ARBA00023315"/>
    </source>
</evidence>
<organism evidence="10 11">
    <name type="scientific">Anaerosporomusa subterranea</name>
    <dbReference type="NCBI Taxonomy" id="1794912"/>
    <lineage>
        <taxon>Bacteria</taxon>
        <taxon>Bacillati</taxon>
        <taxon>Bacillota</taxon>
        <taxon>Negativicutes</taxon>
        <taxon>Acetonemataceae</taxon>
        <taxon>Anaerosporomusa</taxon>
    </lineage>
</organism>
<evidence type="ECO:0000259" key="8">
    <source>
        <dbReference type="Pfam" id="PF00108"/>
    </source>
</evidence>
<feature type="active site" description="Acyl-thioester intermediate" evidence="6">
    <location>
        <position position="88"/>
    </location>
</feature>
<feature type="active site" description="Proton acceptor" evidence="6">
    <location>
        <position position="379"/>
    </location>
</feature>
<evidence type="ECO:0000259" key="9">
    <source>
        <dbReference type="Pfam" id="PF02803"/>
    </source>
</evidence>
<evidence type="ECO:0000313" key="11">
    <source>
        <dbReference type="Proteomes" id="UP000076268"/>
    </source>
</evidence>
<dbReference type="InterPro" id="IPR020616">
    <property type="entry name" value="Thiolase_N"/>
</dbReference>
<sequence>MREVVIASAVRTAIGSFNGGLASLSATDLGAIVIKEALERAKVDPAKVDEVIFGNVLQAGLGQNPARQASIKAGLPVEVPSYTINKVCGSGLKTVNLAAQAILCGDADIVVAGGMESMTNAPYLLDAKARWGYRMGNSKVTDVMIQDGLWCAFNDYHMGITAENVAAKFGVTRQDQDQLAYESQTKATKAIADGLFKDEIVPVTIKGRKGDIVFDTDEYPKANTTVESVGGLKPAFKKDGTVTAANASGINDGAAALVIMSAEKARELGIKPLAKIRSYGSGGVDPSIMGMGPVPATRKALAKADLSINDLDLIEANEAFAAQFLAVGKELGFLKERVNTRGGAIALGHPIGASGARILVTLLHNMIQNDKKLGLATLCIGGGQGVATIVERG</sequence>
<dbReference type="AlphaFoldDB" id="A0A154BQX7"/>
<dbReference type="RefSeq" id="WP_066241784.1">
    <property type="nucleotide sequence ID" value="NZ_LSGP01000017.1"/>
</dbReference>
<dbReference type="EMBL" id="LSGP01000017">
    <property type="protein sequence ID" value="KYZ76394.1"/>
    <property type="molecule type" value="Genomic_DNA"/>
</dbReference>
<evidence type="ECO:0000256" key="7">
    <source>
        <dbReference type="RuleBase" id="RU003557"/>
    </source>
</evidence>
<dbReference type="PANTHER" id="PTHR18919">
    <property type="entry name" value="ACETYL-COA C-ACYLTRANSFERASE"/>
    <property type="match status" value="1"/>
</dbReference>
<evidence type="ECO:0000256" key="6">
    <source>
        <dbReference type="PIRSR" id="PIRSR000429-1"/>
    </source>
</evidence>
<reference evidence="10 11" key="1">
    <citation type="submission" date="2016-02" db="EMBL/GenBank/DDBJ databases">
        <title>Anaerosporomusa subterraneum gen. nov., sp. nov., a spore-forming obligate anaerobe isolated from saprolite.</title>
        <authorList>
            <person name="Choi J.K."/>
            <person name="Shah M."/>
            <person name="Yee N."/>
        </authorList>
    </citation>
    <scope>NUCLEOTIDE SEQUENCE [LARGE SCALE GENOMIC DNA]</scope>
    <source>
        <strain evidence="10 11">RU4</strain>
    </source>
</reference>
<accession>A0A154BQX7</accession>
<feature type="domain" description="Thiolase C-terminal" evidence="9">
    <location>
        <begin position="271"/>
        <end position="392"/>
    </location>
</feature>
<dbReference type="STRING" id="1794912.AXX12_08140"/>
<keyword evidence="11" id="KW-1185">Reference proteome</keyword>
<proteinExistence type="inferred from homology"/>
<dbReference type="InterPro" id="IPR016039">
    <property type="entry name" value="Thiolase-like"/>
</dbReference>
<dbReference type="PROSITE" id="PS00737">
    <property type="entry name" value="THIOLASE_2"/>
    <property type="match status" value="1"/>
</dbReference>
<gene>
    <name evidence="10" type="ORF">AXX12_08140</name>
</gene>
<dbReference type="InterPro" id="IPR020610">
    <property type="entry name" value="Thiolase_AS"/>
</dbReference>
<dbReference type="PROSITE" id="PS00099">
    <property type="entry name" value="THIOLASE_3"/>
    <property type="match status" value="1"/>
</dbReference>
<keyword evidence="4 7" id="KW-0012">Acyltransferase</keyword>
<feature type="active site" description="Proton acceptor" evidence="6">
    <location>
        <position position="349"/>
    </location>
</feature>
<comment type="caution">
    <text evidence="10">The sequence shown here is derived from an EMBL/GenBank/DDBJ whole genome shotgun (WGS) entry which is preliminary data.</text>
</comment>
<evidence type="ECO:0000313" key="10">
    <source>
        <dbReference type="EMBL" id="KYZ76394.1"/>
    </source>
</evidence>
<name>A0A154BQX7_ANASB</name>
<protein>
    <recommendedName>
        <fullName evidence="2">acetyl-CoA C-acetyltransferase</fullName>
        <ecNumber evidence="2">2.3.1.9</ecNumber>
    </recommendedName>
    <alternativeName>
        <fullName evidence="5">Acetoacetyl-CoA thiolase</fullName>
    </alternativeName>
</protein>
<evidence type="ECO:0000256" key="1">
    <source>
        <dbReference type="ARBA" id="ARBA00010982"/>
    </source>
</evidence>
<dbReference type="Pfam" id="PF00108">
    <property type="entry name" value="Thiolase_N"/>
    <property type="match status" value="1"/>
</dbReference>
<dbReference type="SUPFAM" id="SSF53901">
    <property type="entry name" value="Thiolase-like"/>
    <property type="match status" value="2"/>
</dbReference>
<dbReference type="InterPro" id="IPR020613">
    <property type="entry name" value="Thiolase_CS"/>
</dbReference>
<evidence type="ECO:0000256" key="5">
    <source>
        <dbReference type="ARBA" id="ARBA00030755"/>
    </source>
</evidence>
<dbReference type="PROSITE" id="PS00098">
    <property type="entry name" value="THIOLASE_1"/>
    <property type="match status" value="1"/>
</dbReference>
<evidence type="ECO:0000256" key="3">
    <source>
        <dbReference type="ARBA" id="ARBA00022679"/>
    </source>
</evidence>
<feature type="domain" description="Thiolase N-terminal" evidence="8">
    <location>
        <begin position="4"/>
        <end position="262"/>
    </location>
</feature>
<dbReference type="CDD" id="cd00751">
    <property type="entry name" value="thiolase"/>
    <property type="match status" value="1"/>
</dbReference>